<accession>A9DQB3</accession>
<evidence type="ECO:0000313" key="2">
    <source>
        <dbReference type="Proteomes" id="UP000002945"/>
    </source>
</evidence>
<comment type="caution">
    <text evidence="1">The sequence shown here is derived from an EMBL/GenBank/DDBJ whole genome shotgun (WGS) entry which is preliminary data.</text>
</comment>
<evidence type="ECO:0000313" key="1">
    <source>
        <dbReference type="EMBL" id="EDP96617.1"/>
    </source>
</evidence>
<dbReference type="EMBL" id="ABIB01000003">
    <property type="protein sequence ID" value="EDP96617.1"/>
    <property type="molecule type" value="Genomic_DNA"/>
</dbReference>
<sequence>MSEKVVKETKKIQEAWRFEFALYHDSDDRMLNINVPSELLKMIISWAEEHDCLVGGGFRAYTDEEKNDNSILYELPNE</sequence>
<dbReference type="AlphaFoldDB" id="A9DQB3"/>
<reference evidence="1 2" key="1">
    <citation type="journal article" date="2011" name="J. Bacteriol.">
        <title>Genome sequence of the algicidal bacterium Kordia algicida OT-1.</title>
        <authorList>
            <person name="Lee H.S."/>
            <person name="Kang S.G."/>
            <person name="Kwon K.K."/>
            <person name="Lee J.H."/>
            <person name="Kim S.J."/>
        </authorList>
    </citation>
    <scope>NUCLEOTIDE SEQUENCE [LARGE SCALE GENOMIC DNA]</scope>
    <source>
        <strain evidence="1 2">OT-1</strain>
    </source>
</reference>
<name>A9DQB3_9FLAO</name>
<dbReference type="HOGENOM" id="CLU_2617389_0_0_10"/>
<dbReference type="Proteomes" id="UP000002945">
    <property type="component" value="Unassembled WGS sequence"/>
</dbReference>
<proteinExistence type="predicted"/>
<gene>
    <name evidence="1" type="ORF">KAOT1_15678</name>
</gene>
<keyword evidence="2" id="KW-1185">Reference proteome</keyword>
<dbReference type="RefSeq" id="WP_007095673.1">
    <property type="nucleotide sequence ID" value="NZ_CP142125.1"/>
</dbReference>
<protein>
    <submittedName>
        <fullName evidence="1">Uncharacterized protein</fullName>
    </submittedName>
</protein>
<dbReference type="STRING" id="391587.KAOT1_15678"/>
<dbReference type="OrthoDB" id="9861365at2"/>
<organism evidence="1 2">
    <name type="scientific">Kordia algicida OT-1</name>
    <dbReference type="NCBI Taxonomy" id="391587"/>
    <lineage>
        <taxon>Bacteria</taxon>
        <taxon>Pseudomonadati</taxon>
        <taxon>Bacteroidota</taxon>
        <taxon>Flavobacteriia</taxon>
        <taxon>Flavobacteriales</taxon>
        <taxon>Flavobacteriaceae</taxon>
        <taxon>Kordia</taxon>
    </lineage>
</organism>